<evidence type="ECO:0000256" key="5">
    <source>
        <dbReference type="ARBA" id="ARBA00023065"/>
    </source>
</evidence>
<feature type="transmembrane region" description="Helical" evidence="9">
    <location>
        <begin position="73"/>
        <end position="91"/>
    </location>
</feature>
<dbReference type="AlphaFoldDB" id="A0A183DSD6"/>
<accession>A0A183DSD6</accession>
<evidence type="ECO:0000256" key="4">
    <source>
        <dbReference type="ARBA" id="ARBA00022989"/>
    </source>
</evidence>
<name>A0A183DSD6_9BILA</name>
<comment type="subcellular location">
    <subcellularLocation>
        <location evidence="1">Membrane</location>
        <topology evidence="1">Multi-pass membrane protein</topology>
    </subcellularLocation>
</comment>
<dbReference type="GO" id="GO:0005247">
    <property type="term" value="F:voltage-gated chloride channel activity"/>
    <property type="evidence" value="ECO:0007669"/>
    <property type="project" value="TreeGrafter"/>
</dbReference>
<evidence type="ECO:0000256" key="7">
    <source>
        <dbReference type="ARBA" id="ARBA00023214"/>
    </source>
</evidence>
<keyword evidence="6 9" id="KW-0472">Membrane</keyword>
<dbReference type="GO" id="GO:0005794">
    <property type="term" value="C:Golgi apparatus"/>
    <property type="evidence" value="ECO:0007669"/>
    <property type="project" value="TreeGrafter"/>
</dbReference>
<keyword evidence="7" id="KW-0868">Chloride</keyword>
<feature type="transmembrane region" description="Helical" evidence="9">
    <location>
        <begin position="462"/>
        <end position="488"/>
    </location>
</feature>
<keyword evidence="5" id="KW-0406">Ion transport</keyword>
<feature type="transmembrane region" description="Helical" evidence="9">
    <location>
        <begin position="348"/>
        <end position="364"/>
    </location>
</feature>
<evidence type="ECO:0000256" key="3">
    <source>
        <dbReference type="ARBA" id="ARBA00022692"/>
    </source>
</evidence>
<protein>
    <submittedName>
        <fullName evidence="10">Chloride channel protein</fullName>
    </submittedName>
</protein>
<evidence type="ECO:0000256" key="8">
    <source>
        <dbReference type="SAM" id="MobiDB-lite"/>
    </source>
</evidence>
<dbReference type="PRINTS" id="PR00762">
    <property type="entry name" value="CLCHANNEL"/>
</dbReference>
<sequence length="582" mass="64992">LLQESETTRLIPPPPPKTRLSTFGARSGMDGDGTRNAFGDEDMFESTSDTATPAMVHVEQSSRGTIKHPGKHFLVSLRPLPFLAVFAFFFFPGTLGGNFVPLTDSDEITIDESSPPVLSRYGDFHTIDWQRDLARDRLRHKFIVKWSETPLGKLYGLWDAGSGWICVLMVGLAAGTVAGIIDIGARWMSDLKDGVCADRFWLDREHCCWSANDSVYKDADCSAWTSWPEMMHYYERNFFYYIMELFFYCGWSVLMTGLTVALVKASAPNHRLFFQTFLKNNCCVCYIIKSCFQVFAPYACGSGIPEIKCILSGFIIRGYLGKWTFIIKSVGLILASASGLNLGKEGPMVHLACCIGNIFSYLFPKYGSNEAKKREILSASAAAGVSVAFGAPIGGVLFRLFCCIFCQSLGLLFDLCPEAAAFPSQVHVISLLFFSCTIQFLKCDCVKFQTSLFHVDYSMKWTFIELIPFAGLGLFGGIIGSVFIWANIKWCRFRKANKTLGNNPVKEVLIITLITAFVSYFNPYTRRSASSLIRQLFDRCGPEDFMMDLCDYQNKTFSSDKVDDNYHTGEFGAGVHGVHSWG</sequence>
<keyword evidence="3 9" id="KW-0812">Transmembrane</keyword>
<evidence type="ECO:0000256" key="1">
    <source>
        <dbReference type="ARBA" id="ARBA00004141"/>
    </source>
</evidence>
<keyword evidence="2" id="KW-0813">Transport</keyword>
<feature type="transmembrane region" description="Helical" evidence="9">
    <location>
        <begin position="376"/>
        <end position="401"/>
    </location>
</feature>
<dbReference type="WBParaSite" id="GPUH_0001164101-mRNA-1">
    <property type="protein sequence ID" value="GPUH_0001164101-mRNA-1"/>
    <property type="gene ID" value="GPUH_0001164101"/>
</dbReference>
<proteinExistence type="predicted"/>
<dbReference type="GO" id="GO:0005886">
    <property type="term" value="C:plasma membrane"/>
    <property type="evidence" value="ECO:0007669"/>
    <property type="project" value="TreeGrafter"/>
</dbReference>
<organism evidence="10">
    <name type="scientific">Gongylonema pulchrum</name>
    <dbReference type="NCBI Taxonomy" id="637853"/>
    <lineage>
        <taxon>Eukaryota</taxon>
        <taxon>Metazoa</taxon>
        <taxon>Ecdysozoa</taxon>
        <taxon>Nematoda</taxon>
        <taxon>Chromadorea</taxon>
        <taxon>Rhabditida</taxon>
        <taxon>Spirurina</taxon>
        <taxon>Spiruromorpha</taxon>
        <taxon>Spiruroidea</taxon>
        <taxon>Gongylonematidae</taxon>
        <taxon>Gongylonema</taxon>
    </lineage>
</organism>
<dbReference type="PANTHER" id="PTHR45711">
    <property type="entry name" value="CHLORIDE CHANNEL PROTEIN"/>
    <property type="match status" value="1"/>
</dbReference>
<evidence type="ECO:0000256" key="9">
    <source>
        <dbReference type="SAM" id="Phobius"/>
    </source>
</evidence>
<dbReference type="Pfam" id="PF00654">
    <property type="entry name" value="Voltage_CLC"/>
    <property type="match status" value="1"/>
</dbReference>
<feature type="region of interest" description="Disordered" evidence="8">
    <location>
        <begin position="1"/>
        <end position="31"/>
    </location>
</feature>
<evidence type="ECO:0000256" key="6">
    <source>
        <dbReference type="ARBA" id="ARBA00023136"/>
    </source>
</evidence>
<dbReference type="SUPFAM" id="SSF81340">
    <property type="entry name" value="Clc chloride channel"/>
    <property type="match status" value="1"/>
</dbReference>
<evidence type="ECO:0000313" key="10">
    <source>
        <dbReference type="WBParaSite" id="GPUH_0001164101-mRNA-1"/>
    </source>
</evidence>
<dbReference type="Gene3D" id="1.10.3080.10">
    <property type="entry name" value="Clc chloride channel"/>
    <property type="match status" value="1"/>
</dbReference>
<dbReference type="GO" id="GO:0008021">
    <property type="term" value="C:synaptic vesicle"/>
    <property type="evidence" value="ECO:0007669"/>
    <property type="project" value="TreeGrafter"/>
</dbReference>
<dbReference type="GO" id="GO:0005769">
    <property type="term" value="C:early endosome"/>
    <property type="evidence" value="ECO:0007669"/>
    <property type="project" value="TreeGrafter"/>
</dbReference>
<evidence type="ECO:0000256" key="2">
    <source>
        <dbReference type="ARBA" id="ARBA00022448"/>
    </source>
</evidence>
<feature type="transmembrane region" description="Helical" evidence="9">
    <location>
        <begin position="238"/>
        <end position="263"/>
    </location>
</feature>
<dbReference type="InterPro" id="IPR001807">
    <property type="entry name" value="ClC"/>
</dbReference>
<dbReference type="InterPro" id="IPR014743">
    <property type="entry name" value="Cl-channel_core"/>
</dbReference>
<keyword evidence="4 9" id="KW-1133">Transmembrane helix</keyword>
<dbReference type="PANTHER" id="PTHR45711:SF6">
    <property type="entry name" value="CHLORIDE CHANNEL PROTEIN"/>
    <property type="match status" value="1"/>
</dbReference>
<feature type="transmembrane region" description="Helical" evidence="9">
    <location>
        <begin position="161"/>
        <end position="181"/>
    </location>
</feature>
<reference evidence="10" key="1">
    <citation type="submission" date="2016-06" db="UniProtKB">
        <authorList>
            <consortium name="WormBaseParasite"/>
        </authorList>
    </citation>
    <scope>IDENTIFICATION</scope>
</reference>